<dbReference type="RefSeq" id="WP_067878371.1">
    <property type="nucleotide sequence ID" value="NZ_CP013979.1"/>
</dbReference>
<keyword evidence="6" id="KW-1185">Reference proteome</keyword>
<dbReference type="AlphaFoldDB" id="A0A191WHL0"/>
<dbReference type="PANTHER" id="PTHR46401:SF2">
    <property type="entry name" value="GLYCOSYLTRANSFERASE WBBK-RELATED"/>
    <property type="match status" value="1"/>
</dbReference>
<dbReference type="GO" id="GO:0016757">
    <property type="term" value="F:glycosyltransferase activity"/>
    <property type="evidence" value="ECO:0007669"/>
    <property type="project" value="UniProtKB-KW"/>
</dbReference>
<dbReference type="InterPro" id="IPR001296">
    <property type="entry name" value="Glyco_trans_1"/>
</dbReference>
<evidence type="ECO:0000313" key="6">
    <source>
        <dbReference type="Proteomes" id="UP000078437"/>
    </source>
</evidence>
<evidence type="ECO:0000259" key="3">
    <source>
        <dbReference type="Pfam" id="PF00534"/>
    </source>
</evidence>
<dbReference type="CDD" id="cd03809">
    <property type="entry name" value="GT4_MtfB-like"/>
    <property type="match status" value="1"/>
</dbReference>
<proteinExistence type="predicted"/>
<keyword evidence="2" id="KW-0808">Transferase</keyword>
<dbReference type="STRING" id="453304.ATC03_14080"/>
<dbReference type="PANTHER" id="PTHR46401">
    <property type="entry name" value="GLYCOSYLTRANSFERASE WBBK-RELATED"/>
    <property type="match status" value="1"/>
</dbReference>
<dbReference type="GO" id="GO:0009103">
    <property type="term" value="P:lipopolysaccharide biosynthetic process"/>
    <property type="evidence" value="ECO:0007669"/>
    <property type="project" value="TreeGrafter"/>
</dbReference>
<feature type="domain" description="Glycosyltransferase subfamily 4-like N-terminal" evidence="4">
    <location>
        <begin position="14"/>
        <end position="176"/>
    </location>
</feature>
<evidence type="ECO:0000259" key="4">
    <source>
        <dbReference type="Pfam" id="PF13439"/>
    </source>
</evidence>
<dbReference type="Pfam" id="PF13439">
    <property type="entry name" value="Glyco_transf_4"/>
    <property type="match status" value="1"/>
</dbReference>
<reference evidence="6" key="2">
    <citation type="submission" date="2016-01" db="EMBL/GenBank/DDBJ databases">
        <title>Complete genome sequence of Agromyces aureus AR33T and comparison with related organisms.</title>
        <authorList>
            <person name="Corretto E."/>
            <person name="Antonielli L."/>
            <person name="Sessitsch A."/>
            <person name="Brader G."/>
        </authorList>
    </citation>
    <scope>NUCLEOTIDE SEQUENCE [LARGE SCALE GENOMIC DNA]</scope>
    <source>
        <strain evidence="6">AR33</strain>
    </source>
</reference>
<dbReference type="Gene3D" id="3.40.50.2000">
    <property type="entry name" value="Glycogen Phosphorylase B"/>
    <property type="match status" value="2"/>
</dbReference>
<dbReference type="SUPFAM" id="SSF53756">
    <property type="entry name" value="UDP-Glycosyltransferase/glycogen phosphorylase"/>
    <property type="match status" value="1"/>
</dbReference>
<accession>A0A191WHL0</accession>
<evidence type="ECO:0000313" key="5">
    <source>
        <dbReference type="EMBL" id="ANJ27669.1"/>
    </source>
</evidence>
<gene>
    <name evidence="5" type="ORF">ATC03_14080</name>
</gene>
<dbReference type="EMBL" id="CP013979">
    <property type="protein sequence ID" value="ANJ27669.1"/>
    <property type="molecule type" value="Genomic_DNA"/>
</dbReference>
<dbReference type="Pfam" id="PF00534">
    <property type="entry name" value="Glycos_transf_1"/>
    <property type="match status" value="1"/>
</dbReference>
<keyword evidence="1" id="KW-0328">Glycosyltransferase</keyword>
<reference evidence="5 6" key="1">
    <citation type="journal article" date="2016" name="Int. J. Syst. Evol. Microbiol.">
        <title>Agromyces aureus sp. nov., isolated from the rhizosphere of Salix caprea L. grown in a heavy-metal-contaminated soil.</title>
        <authorList>
            <person name="Corretto E."/>
            <person name="Antonielli L."/>
            <person name="Sessitsch A."/>
            <person name="Compant S."/>
            <person name="Gorfer M."/>
            <person name="Kuffner M."/>
            <person name="Brader G."/>
        </authorList>
    </citation>
    <scope>NUCLEOTIDE SEQUENCE [LARGE SCALE GENOMIC DNA]</scope>
    <source>
        <strain evidence="5 6">AR33</strain>
    </source>
</reference>
<dbReference type="KEGG" id="agy:ATC03_14080"/>
<dbReference type="InterPro" id="IPR028098">
    <property type="entry name" value="Glyco_trans_4-like_N"/>
</dbReference>
<name>A0A191WHL0_9MICO</name>
<evidence type="ECO:0000256" key="1">
    <source>
        <dbReference type="ARBA" id="ARBA00022676"/>
    </source>
</evidence>
<sequence>MSISLLTLYPGGHGGGEVYAKETVARLSRDPALDVHVHLPRNAAGWNGGVAEEIASTASGASGLQRLLGMARVVIRSRSLRRSMRASRIVHFPLTVPIPASLRSQTTIVSIADTQHLDLPELFHPLERLFRSFAYDRAAKRADAVVTISEFTKQRLVHHLGIEPDRITVAHLGYDPVDFAPNLGAREDFLFYPARAWRHKNHARLFEALKIVREQRPGLRLVLSGGDLDKLGDLPDGVEWAGHVSREELGELYRTAAALVFPSLYEGFGLPPLEAMAAGCPVAASVSGSIPEICADAAVYFDPEDPRSIAKGIEEALLRGGELSARGVGRAAAFTWEHCNDVHRELYLRLDATSRATTPAR</sequence>
<feature type="domain" description="Glycosyl transferase family 1" evidence="3">
    <location>
        <begin position="185"/>
        <end position="320"/>
    </location>
</feature>
<protein>
    <submittedName>
        <fullName evidence="5">Uncharacterized protein</fullName>
    </submittedName>
</protein>
<evidence type="ECO:0000256" key="2">
    <source>
        <dbReference type="ARBA" id="ARBA00022679"/>
    </source>
</evidence>
<dbReference type="Proteomes" id="UP000078437">
    <property type="component" value="Chromosome"/>
</dbReference>
<organism evidence="5 6">
    <name type="scientific">Agromyces aureus</name>
    <dbReference type="NCBI Taxonomy" id="453304"/>
    <lineage>
        <taxon>Bacteria</taxon>
        <taxon>Bacillati</taxon>
        <taxon>Actinomycetota</taxon>
        <taxon>Actinomycetes</taxon>
        <taxon>Micrococcales</taxon>
        <taxon>Microbacteriaceae</taxon>
        <taxon>Agromyces</taxon>
    </lineage>
</organism>